<evidence type="ECO:0000256" key="5">
    <source>
        <dbReference type="ARBA" id="ARBA00023016"/>
    </source>
</evidence>
<feature type="region of interest" description="Disordered" evidence="11">
    <location>
        <begin position="25"/>
        <end position="44"/>
    </location>
</feature>
<organism evidence="13 14">
    <name type="scientific">Pycnococcus provasolii</name>
    <dbReference type="NCBI Taxonomy" id="41880"/>
    <lineage>
        <taxon>Eukaryota</taxon>
        <taxon>Viridiplantae</taxon>
        <taxon>Chlorophyta</taxon>
        <taxon>Pseudoscourfieldiophyceae</taxon>
        <taxon>Pseudoscourfieldiales</taxon>
        <taxon>Pycnococcaceae</taxon>
        <taxon>Pycnococcus</taxon>
    </lineage>
</organism>
<feature type="compositionally biased region" description="Low complexity" evidence="11">
    <location>
        <begin position="104"/>
        <end position="116"/>
    </location>
</feature>
<keyword evidence="7" id="KW-0804">Transcription</keyword>
<feature type="coiled-coil region" evidence="10">
    <location>
        <begin position="274"/>
        <end position="326"/>
    </location>
</feature>
<dbReference type="InterPro" id="IPR036388">
    <property type="entry name" value="WH-like_DNA-bd_sf"/>
</dbReference>
<evidence type="ECO:0000256" key="11">
    <source>
        <dbReference type="SAM" id="MobiDB-lite"/>
    </source>
</evidence>
<evidence type="ECO:0000256" key="4">
    <source>
        <dbReference type="ARBA" id="ARBA00023015"/>
    </source>
</evidence>
<feature type="compositionally biased region" description="Low complexity" evidence="11">
    <location>
        <begin position="64"/>
        <end position="87"/>
    </location>
</feature>
<keyword evidence="6" id="KW-0238">DNA-binding</keyword>
<dbReference type="GO" id="GO:0003700">
    <property type="term" value="F:DNA-binding transcription factor activity"/>
    <property type="evidence" value="ECO:0007669"/>
    <property type="project" value="InterPro"/>
</dbReference>
<evidence type="ECO:0000256" key="3">
    <source>
        <dbReference type="ARBA" id="ARBA00022553"/>
    </source>
</evidence>
<dbReference type="AlphaFoldDB" id="A0A830HEW8"/>
<dbReference type="PANTHER" id="PTHR10015">
    <property type="entry name" value="HEAT SHOCK TRANSCRIPTION FACTOR"/>
    <property type="match status" value="1"/>
</dbReference>
<feature type="compositionally biased region" description="Polar residues" evidence="11">
    <location>
        <begin position="26"/>
        <end position="39"/>
    </location>
</feature>
<dbReference type="PANTHER" id="PTHR10015:SF427">
    <property type="entry name" value="HEAT SHOCK FACTOR PROTEIN"/>
    <property type="match status" value="1"/>
</dbReference>
<keyword evidence="8" id="KW-0539">Nucleus</keyword>
<evidence type="ECO:0000259" key="12">
    <source>
        <dbReference type="SMART" id="SM00415"/>
    </source>
</evidence>
<evidence type="ECO:0000256" key="10">
    <source>
        <dbReference type="SAM" id="Coils"/>
    </source>
</evidence>
<proteinExistence type="inferred from homology"/>
<comment type="similarity">
    <text evidence="9">Belongs to the HSF family.</text>
</comment>
<dbReference type="SUPFAM" id="SSF46785">
    <property type="entry name" value="Winged helix' DNA-binding domain"/>
    <property type="match status" value="1"/>
</dbReference>
<evidence type="ECO:0000256" key="8">
    <source>
        <dbReference type="ARBA" id="ARBA00023242"/>
    </source>
</evidence>
<keyword evidence="5" id="KW-0346">Stress response</keyword>
<accession>A0A830HEW8</accession>
<comment type="subunit">
    <text evidence="2">Homotrimer.</text>
</comment>
<keyword evidence="4" id="KW-0805">Transcription regulation</keyword>
<comment type="subcellular location">
    <subcellularLocation>
        <location evidence="1">Nucleus</location>
    </subcellularLocation>
</comment>
<dbReference type="Proteomes" id="UP000660262">
    <property type="component" value="Unassembled WGS sequence"/>
</dbReference>
<keyword evidence="10" id="KW-0175">Coiled coil</keyword>
<feature type="domain" description="HSF-type DNA-binding" evidence="12">
    <location>
        <begin position="140"/>
        <end position="233"/>
    </location>
</feature>
<dbReference type="OrthoDB" id="60033at2759"/>
<protein>
    <recommendedName>
        <fullName evidence="12">HSF-type DNA-binding domain-containing protein</fullName>
    </recommendedName>
</protein>
<keyword evidence="3" id="KW-0597">Phosphoprotein</keyword>
<sequence length="548" mass="60344">MTRNSMTTRRQKSAAALAAAAAAANKQLTRSASKTTLKTDSCEEDVDVLDMAMMTSEDDDKIINDNNSNASQEDTTTTTTTTTPTTPQLLTEDAAPNKPPPRPSTSTTTSTVLVNSPPGPPQPTAANAAPRAPAAASSTAIAPFLCKTYDIVDDPTSNQIVSWSDNNNSFVVWEPANFAHNLLPKHFKHNNFSSFVRQLNTYGFKKTDPDRWEFRNDGFAKDRRDLLATITRRKAQAKGAVVVGADEAMVQLLRSKGVAGDEHDHAATDILAPMEELTVREREELRQLRKSQQDTRHVVSELTQRLEVQERQMQRLCQLLARAMKDDSIAPQALLDFGPTERVPLSAKRRRSSRDDGAMATMVLPAPPLHDVEEDDEDDEEEEEEYEDAEEGEEDDVDDVHHEQLVVVEEREREAIGDDMQHQPSHISSQQLTRIVPAEAASNFAFIDTARADEAHAAAPMMANPLVDPPNWMGNAPFPDYNASIDDSPMLPYFGEGDIDGTQQGLKSTFIDDVDDDDNHKHNNNLIPGEAIKPSSDFAFSGSLIATV</sequence>
<gene>
    <name evidence="13" type="ORF">PPROV_000291500</name>
</gene>
<feature type="compositionally biased region" description="Acidic residues" evidence="11">
    <location>
        <begin position="372"/>
        <end position="398"/>
    </location>
</feature>
<evidence type="ECO:0000256" key="2">
    <source>
        <dbReference type="ARBA" id="ARBA00011233"/>
    </source>
</evidence>
<dbReference type="GO" id="GO:0005634">
    <property type="term" value="C:nucleus"/>
    <property type="evidence" value="ECO:0007669"/>
    <property type="project" value="UniProtKB-SubCell"/>
</dbReference>
<name>A0A830HEW8_9CHLO</name>
<feature type="region of interest" description="Disordered" evidence="11">
    <location>
        <begin position="344"/>
        <end position="399"/>
    </location>
</feature>
<dbReference type="PRINTS" id="PR00056">
    <property type="entry name" value="HSFDOMAIN"/>
</dbReference>
<feature type="region of interest" description="Disordered" evidence="11">
    <location>
        <begin position="59"/>
        <end position="132"/>
    </location>
</feature>
<evidence type="ECO:0000256" key="1">
    <source>
        <dbReference type="ARBA" id="ARBA00004123"/>
    </source>
</evidence>
<dbReference type="FunFam" id="1.10.10.10:FF:000037">
    <property type="entry name" value="Heat stress transcription factor B-4"/>
    <property type="match status" value="1"/>
</dbReference>
<dbReference type="InterPro" id="IPR036390">
    <property type="entry name" value="WH_DNA-bd_sf"/>
</dbReference>
<dbReference type="Gene3D" id="1.10.10.10">
    <property type="entry name" value="Winged helix-like DNA-binding domain superfamily/Winged helix DNA-binding domain"/>
    <property type="match status" value="1"/>
</dbReference>
<comment type="caution">
    <text evidence="13">The sequence shown here is derived from an EMBL/GenBank/DDBJ whole genome shotgun (WGS) entry which is preliminary data.</text>
</comment>
<dbReference type="Pfam" id="PF00447">
    <property type="entry name" value="HSF_DNA-bind"/>
    <property type="match status" value="1"/>
</dbReference>
<evidence type="ECO:0000313" key="14">
    <source>
        <dbReference type="Proteomes" id="UP000660262"/>
    </source>
</evidence>
<dbReference type="SMART" id="SM00415">
    <property type="entry name" value="HSF"/>
    <property type="match status" value="1"/>
</dbReference>
<dbReference type="InterPro" id="IPR000232">
    <property type="entry name" value="HSF_DNA-bd"/>
</dbReference>
<reference evidence="13" key="1">
    <citation type="submission" date="2020-10" db="EMBL/GenBank/DDBJ databases">
        <title>Unveiling of a novel bifunctional photoreceptor, Dualchrome1, isolated from a cosmopolitan green alga.</title>
        <authorList>
            <person name="Suzuki S."/>
            <person name="Kawachi M."/>
        </authorList>
    </citation>
    <scope>NUCLEOTIDE SEQUENCE</scope>
    <source>
        <strain evidence="13">NIES 2893</strain>
    </source>
</reference>
<dbReference type="EMBL" id="BNJQ01000007">
    <property type="protein sequence ID" value="GHP04161.1"/>
    <property type="molecule type" value="Genomic_DNA"/>
</dbReference>
<evidence type="ECO:0000256" key="7">
    <source>
        <dbReference type="ARBA" id="ARBA00023163"/>
    </source>
</evidence>
<dbReference type="GO" id="GO:0043565">
    <property type="term" value="F:sequence-specific DNA binding"/>
    <property type="evidence" value="ECO:0007669"/>
    <property type="project" value="InterPro"/>
</dbReference>
<evidence type="ECO:0000256" key="9">
    <source>
        <dbReference type="RuleBase" id="RU004020"/>
    </source>
</evidence>
<evidence type="ECO:0000256" key="6">
    <source>
        <dbReference type="ARBA" id="ARBA00023125"/>
    </source>
</evidence>
<keyword evidence="14" id="KW-1185">Reference proteome</keyword>
<evidence type="ECO:0000313" key="13">
    <source>
        <dbReference type="EMBL" id="GHP04161.1"/>
    </source>
</evidence>